<organism evidence="1 2">
    <name type="scientific">Colletotrichum orbiculare (strain 104-T / ATCC 96160 / CBS 514.97 / LARS 414 / MAFF 240422)</name>
    <name type="common">Cucumber anthracnose fungus</name>
    <name type="synonym">Colletotrichum lagenarium</name>
    <dbReference type="NCBI Taxonomy" id="1213857"/>
    <lineage>
        <taxon>Eukaryota</taxon>
        <taxon>Fungi</taxon>
        <taxon>Dikarya</taxon>
        <taxon>Ascomycota</taxon>
        <taxon>Pezizomycotina</taxon>
        <taxon>Sordariomycetes</taxon>
        <taxon>Hypocreomycetidae</taxon>
        <taxon>Glomerellales</taxon>
        <taxon>Glomerellaceae</taxon>
        <taxon>Colletotrichum</taxon>
        <taxon>Colletotrichum orbiculare species complex</taxon>
    </lineage>
</organism>
<reference evidence="2" key="1">
    <citation type="journal article" date="2013" name="New Phytol.">
        <title>Comparative genomic and transcriptomic analyses reveal the hemibiotrophic stage shift of Colletotrichum fungi.</title>
        <authorList>
            <person name="Gan P."/>
            <person name="Ikeda K."/>
            <person name="Irieda H."/>
            <person name="Narusaka M."/>
            <person name="O'Connell R.J."/>
            <person name="Narusaka Y."/>
            <person name="Takano Y."/>
            <person name="Kubo Y."/>
            <person name="Shirasu K."/>
        </authorList>
    </citation>
    <scope>NUCLEOTIDE SEQUENCE [LARGE SCALE GENOMIC DNA]</scope>
    <source>
        <strain evidence="2">104-T / ATCC 96160 / CBS 514.97 / LARS 414 / MAFF 240422</strain>
    </source>
</reference>
<dbReference type="STRING" id="1213857.N4VNW9"/>
<dbReference type="InterPro" id="IPR018244">
    <property type="entry name" value="Allrgn_V5/Tpx1_CS"/>
</dbReference>
<dbReference type="EMBL" id="AMCV02000020">
    <property type="protein sequence ID" value="TDZ19326.1"/>
    <property type="molecule type" value="Genomic_DNA"/>
</dbReference>
<sequence length="335" mass="35861">MHLTPLLLLLLPVVSAQTVVTVTQDAPRPTSSPEWETDDTFVNAVLNTTNTYRAQHNASDLAWNRTLAAYASAYLDTTGDDCLVAHSGSPYGENLAKGYPDATASVAAWGDERGGYSFDAAAYTEETGHFTQLVWKNTTDVGCGRKLCADDAWYVVCEYWPRGNVLGRFADEVDRPESPAARTLPGALFALLVAGTFAFTLRAGTRQLGRPMGDRKAGASCGVDPSALRQPPEPGWGRVSGGVKVARRADAMYAVEKESARISPAFRRTSLFGGALDEPAELRVGSGAVGVVSGQLVRGARSEEQAVFERGPAFMGEGARRGLSCGFMLDMWLTL</sequence>
<evidence type="ECO:0000313" key="1">
    <source>
        <dbReference type="EMBL" id="TDZ19326.1"/>
    </source>
</evidence>
<dbReference type="Gene3D" id="3.40.33.10">
    <property type="entry name" value="CAP"/>
    <property type="match status" value="1"/>
</dbReference>
<dbReference type="AlphaFoldDB" id="N4VNW9"/>
<name>N4VNW9_COLOR</name>
<dbReference type="GO" id="GO:0005576">
    <property type="term" value="C:extracellular region"/>
    <property type="evidence" value="ECO:0007669"/>
    <property type="project" value="InterPro"/>
</dbReference>
<dbReference type="eggNOG" id="KOG3017">
    <property type="taxonomic scope" value="Eukaryota"/>
</dbReference>
<dbReference type="InterPro" id="IPR014044">
    <property type="entry name" value="CAP_dom"/>
</dbReference>
<keyword evidence="2" id="KW-1185">Reference proteome</keyword>
<dbReference type="OrthoDB" id="337038at2759"/>
<dbReference type="SUPFAM" id="SSF55797">
    <property type="entry name" value="PR-1-like"/>
    <property type="match status" value="1"/>
</dbReference>
<dbReference type="PROSITE" id="PS01009">
    <property type="entry name" value="CRISP_1"/>
    <property type="match status" value="1"/>
</dbReference>
<dbReference type="InterPro" id="IPR035940">
    <property type="entry name" value="CAP_sf"/>
</dbReference>
<dbReference type="Proteomes" id="UP000014480">
    <property type="component" value="Unassembled WGS sequence"/>
</dbReference>
<dbReference type="InterPro" id="IPR001283">
    <property type="entry name" value="CRISP-related"/>
</dbReference>
<dbReference type="HOGENOM" id="CLU_829027_0_0_1"/>
<comment type="caution">
    <text evidence="1">The sequence shown here is derived from an EMBL/GenBank/DDBJ whole genome shotgun (WGS) entry which is preliminary data.</text>
</comment>
<dbReference type="SMART" id="SM00198">
    <property type="entry name" value="SCP"/>
    <property type="match status" value="1"/>
</dbReference>
<dbReference type="Pfam" id="PF00188">
    <property type="entry name" value="CAP"/>
    <property type="match status" value="1"/>
</dbReference>
<dbReference type="PANTHER" id="PTHR10334">
    <property type="entry name" value="CYSTEINE-RICH SECRETORY PROTEIN-RELATED"/>
    <property type="match status" value="1"/>
</dbReference>
<gene>
    <name evidence="1" type="primary">PRY3</name>
    <name evidence="1" type="ORF">Cob_v007826</name>
</gene>
<reference evidence="2" key="2">
    <citation type="journal article" date="2019" name="Mol. Plant Microbe Interact.">
        <title>Genome sequence resources for four phytopathogenic fungi from the Colletotrichum orbiculare species complex.</title>
        <authorList>
            <person name="Gan P."/>
            <person name="Tsushima A."/>
            <person name="Narusaka M."/>
            <person name="Narusaka Y."/>
            <person name="Takano Y."/>
            <person name="Kubo Y."/>
            <person name="Shirasu K."/>
        </authorList>
    </citation>
    <scope>GENOME REANNOTATION</scope>
    <source>
        <strain evidence="2">104-T / ATCC 96160 / CBS 514.97 / LARS 414 / MAFF 240422</strain>
    </source>
</reference>
<protein>
    <submittedName>
        <fullName evidence="1">Cell wall protein PRY3</fullName>
    </submittedName>
</protein>
<proteinExistence type="predicted"/>
<dbReference type="PRINTS" id="PR00837">
    <property type="entry name" value="V5TPXLIKE"/>
</dbReference>
<evidence type="ECO:0000313" key="2">
    <source>
        <dbReference type="Proteomes" id="UP000014480"/>
    </source>
</evidence>
<accession>N4VNW9</accession>